<protein>
    <submittedName>
        <fullName evidence="3">F-box/kelch-repeat protein At3g23880-like</fullName>
    </submittedName>
</protein>
<dbReference type="Gene3D" id="1.20.1280.50">
    <property type="match status" value="1"/>
</dbReference>
<dbReference type="PROSITE" id="PS50181">
    <property type="entry name" value="FBOX"/>
    <property type="match status" value="1"/>
</dbReference>
<keyword evidence="2" id="KW-1185">Reference proteome</keyword>
<dbReference type="InterPro" id="IPR006527">
    <property type="entry name" value="F-box-assoc_dom_typ1"/>
</dbReference>
<dbReference type="SMART" id="SM00256">
    <property type="entry name" value="FBOX"/>
    <property type="match status" value="1"/>
</dbReference>
<name>A0A1S2Y5N2_CICAR</name>
<dbReference type="InterPro" id="IPR036047">
    <property type="entry name" value="F-box-like_dom_sf"/>
</dbReference>
<dbReference type="SUPFAM" id="SSF81383">
    <property type="entry name" value="F-box domain"/>
    <property type="match status" value="1"/>
</dbReference>
<organism evidence="2 3">
    <name type="scientific">Cicer arietinum</name>
    <name type="common">Chickpea</name>
    <name type="synonym">Garbanzo</name>
    <dbReference type="NCBI Taxonomy" id="3827"/>
    <lineage>
        <taxon>Eukaryota</taxon>
        <taxon>Viridiplantae</taxon>
        <taxon>Streptophyta</taxon>
        <taxon>Embryophyta</taxon>
        <taxon>Tracheophyta</taxon>
        <taxon>Spermatophyta</taxon>
        <taxon>Magnoliopsida</taxon>
        <taxon>eudicotyledons</taxon>
        <taxon>Gunneridae</taxon>
        <taxon>Pentapetalae</taxon>
        <taxon>rosids</taxon>
        <taxon>fabids</taxon>
        <taxon>Fabales</taxon>
        <taxon>Fabaceae</taxon>
        <taxon>Papilionoideae</taxon>
        <taxon>50 kb inversion clade</taxon>
        <taxon>NPAAA clade</taxon>
        <taxon>Hologalegina</taxon>
        <taxon>IRL clade</taxon>
        <taxon>Cicereae</taxon>
        <taxon>Cicer</taxon>
    </lineage>
</organism>
<dbReference type="GeneID" id="101505126"/>
<dbReference type="Proteomes" id="UP000087171">
    <property type="component" value="Chromosome Ca5"/>
</dbReference>
<proteinExistence type="predicted"/>
<evidence type="ECO:0000259" key="1">
    <source>
        <dbReference type="PROSITE" id="PS50181"/>
    </source>
</evidence>
<dbReference type="InterPro" id="IPR017451">
    <property type="entry name" value="F-box-assoc_interact_dom"/>
</dbReference>
<dbReference type="PaxDb" id="3827-XP_004499736.1"/>
<dbReference type="NCBIfam" id="TIGR01640">
    <property type="entry name" value="F_box_assoc_1"/>
    <property type="match status" value="1"/>
</dbReference>
<dbReference type="PANTHER" id="PTHR31672">
    <property type="entry name" value="BNACNNG10540D PROTEIN"/>
    <property type="match status" value="1"/>
</dbReference>
<dbReference type="STRING" id="3827.A0A1S2Y5N2"/>
<reference evidence="3" key="2">
    <citation type="submission" date="2025-08" db="UniProtKB">
        <authorList>
            <consortium name="RefSeq"/>
        </authorList>
    </citation>
    <scope>IDENTIFICATION</scope>
    <source>
        <tissue evidence="3">Etiolated seedlings</tissue>
    </source>
</reference>
<dbReference type="CDD" id="cd22157">
    <property type="entry name" value="F-box_AtFBW1-like"/>
    <property type="match status" value="1"/>
</dbReference>
<accession>A0A1S2Y5N2</accession>
<dbReference type="eggNOG" id="ENOG502QUVH">
    <property type="taxonomic scope" value="Eukaryota"/>
</dbReference>
<dbReference type="InterPro" id="IPR050796">
    <property type="entry name" value="SCF_F-box_component"/>
</dbReference>
<dbReference type="KEGG" id="cam:101505126"/>
<sequence length="410" mass="46610">MEVKTAIKKQRLTTTMEETLTSPPLPTLSFDLIEEILYRLPVKSLIQFQCVCKSWKSLISDDPKFAKKHLHMSITSPRQSRHHLIVNFNCSSCNGKFWDSPISSVFEAATDDYIAQTKLCYPSILKFGSFKAVGSCHGILCIATQDYFVFWNPSVGQFNISQPPLDYYYNIIVYGFGYDHLIDNYKVVVVYCYDSESDSSDEDNGDDDEGFSKTQVMVHTLGTDGWRRIHEFPYSVIPFGEWGKFVGGAINWLASEDGSEFSYSFSIVSLDLGNESYQEILQPDYGEVNVVSLTLGVLRDCLCIFAHGESFIDVWIMKEYGKKESWNKLFTVPFIEDLGFYPVIKVAYIYEDEQVLLVSRDALKPKLVVYDYRSDTFKLPEIENIDAAIVPTVYVESLISPCGMQTLAVT</sequence>
<dbReference type="InterPro" id="IPR001810">
    <property type="entry name" value="F-box_dom"/>
</dbReference>
<feature type="domain" description="F-box" evidence="1">
    <location>
        <begin position="22"/>
        <end position="68"/>
    </location>
</feature>
<evidence type="ECO:0000313" key="2">
    <source>
        <dbReference type="Proteomes" id="UP000087171"/>
    </source>
</evidence>
<dbReference type="Pfam" id="PF07734">
    <property type="entry name" value="FBA_1"/>
    <property type="match status" value="1"/>
</dbReference>
<dbReference type="RefSeq" id="XP_004499736.1">
    <property type="nucleotide sequence ID" value="XM_004499679.3"/>
</dbReference>
<gene>
    <name evidence="3" type="primary">LOC101505126</name>
</gene>
<evidence type="ECO:0000313" key="3">
    <source>
        <dbReference type="RefSeq" id="XP_004499736.1"/>
    </source>
</evidence>
<reference evidence="2" key="1">
    <citation type="journal article" date="2013" name="Nat. Biotechnol.">
        <title>Draft genome sequence of chickpea (Cicer arietinum) provides a resource for trait improvement.</title>
        <authorList>
            <person name="Varshney R.K."/>
            <person name="Song C."/>
            <person name="Saxena R.K."/>
            <person name="Azam S."/>
            <person name="Yu S."/>
            <person name="Sharpe A.G."/>
            <person name="Cannon S."/>
            <person name="Baek J."/>
            <person name="Rosen B.D."/>
            <person name="Tar'an B."/>
            <person name="Millan T."/>
            <person name="Zhang X."/>
            <person name="Ramsay L.D."/>
            <person name="Iwata A."/>
            <person name="Wang Y."/>
            <person name="Nelson W."/>
            <person name="Farmer A.D."/>
            <person name="Gaur P.M."/>
            <person name="Soderlund C."/>
            <person name="Penmetsa R.V."/>
            <person name="Xu C."/>
            <person name="Bharti A.K."/>
            <person name="He W."/>
            <person name="Winter P."/>
            <person name="Zhao S."/>
            <person name="Hane J.K."/>
            <person name="Carrasquilla-Garcia N."/>
            <person name="Condie J.A."/>
            <person name="Upadhyaya H.D."/>
            <person name="Luo M.C."/>
            <person name="Thudi M."/>
            <person name="Gowda C.L."/>
            <person name="Singh N.P."/>
            <person name="Lichtenzveig J."/>
            <person name="Gali K.K."/>
            <person name="Rubio J."/>
            <person name="Nadarajan N."/>
            <person name="Dolezel J."/>
            <person name="Bansal K.C."/>
            <person name="Xu X."/>
            <person name="Edwards D."/>
            <person name="Zhang G."/>
            <person name="Kahl G."/>
            <person name="Gil J."/>
            <person name="Singh K.B."/>
            <person name="Datta S.K."/>
            <person name="Jackson S.A."/>
            <person name="Wang J."/>
            <person name="Cook D.R."/>
        </authorList>
    </citation>
    <scope>NUCLEOTIDE SEQUENCE [LARGE SCALE GENOMIC DNA]</scope>
    <source>
        <strain evidence="2">cv. CDC Frontier</strain>
    </source>
</reference>
<dbReference type="AlphaFoldDB" id="A0A1S2Y5N2"/>
<dbReference type="Pfam" id="PF00646">
    <property type="entry name" value="F-box"/>
    <property type="match status" value="1"/>
</dbReference>
<dbReference type="PANTHER" id="PTHR31672:SF13">
    <property type="entry name" value="F-BOX PROTEIN CPR30-LIKE"/>
    <property type="match status" value="1"/>
</dbReference>
<dbReference type="OrthoDB" id="591557at2759"/>